<dbReference type="PROSITE" id="PS51819">
    <property type="entry name" value="VOC"/>
    <property type="match status" value="2"/>
</dbReference>
<dbReference type="CDD" id="cd07247">
    <property type="entry name" value="SgaA_N_like"/>
    <property type="match status" value="2"/>
</dbReference>
<feature type="domain" description="VOC" evidence="1">
    <location>
        <begin position="139"/>
        <end position="254"/>
    </location>
</feature>
<evidence type="ECO:0000259" key="1">
    <source>
        <dbReference type="PROSITE" id="PS51819"/>
    </source>
</evidence>
<evidence type="ECO:0000313" key="2">
    <source>
        <dbReference type="EMBL" id="MFC5864288.1"/>
    </source>
</evidence>
<name>A0ABW1EJK0_9BACT</name>
<feature type="domain" description="VOC" evidence="1">
    <location>
        <begin position="7"/>
        <end position="122"/>
    </location>
</feature>
<dbReference type="InterPro" id="IPR037523">
    <property type="entry name" value="VOC_core"/>
</dbReference>
<dbReference type="Proteomes" id="UP001596091">
    <property type="component" value="Unassembled WGS sequence"/>
</dbReference>
<evidence type="ECO:0000313" key="3">
    <source>
        <dbReference type="Proteomes" id="UP001596091"/>
    </source>
</evidence>
<proteinExistence type="predicted"/>
<protein>
    <submittedName>
        <fullName evidence="2">VOC family protein</fullName>
    </submittedName>
</protein>
<dbReference type="EMBL" id="JBHSPH010000009">
    <property type="protein sequence ID" value="MFC5864288.1"/>
    <property type="molecule type" value="Genomic_DNA"/>
</dbReference>
<organism evidence="2 3">
    <name type="scientific">Acidicapsa dinghuensis</name>
    <dbReference type="NCBI Taxonomy" id="2218256"/>
    <lineage>
        <taxon>Bacteria</taxon>
        <taxon>Pseudomonadati</taxon>
        <taxon>Acidobacteriota</taxon>
        <taxon>Terriglobia</taxon>
        <taxon>Terriglobales</taxon>
        <taxon>Acidobacteriaceae</taxon>
        <taxon>Acidicapsa</taxon>
    </lineage>
</organism>
<keyword evidence="3" id="KW-1185">Reference proteome</keyword>
<dbReference type="PANTHER" id="PTHR33993">
    <property type="entry name" value="GLYOXALASE-RELATED"/>
    <property type="match status" value="1"/>
</dbReference>
<comment type="caution">
    <text evidence="2">The sequence shown here is derived from an EMBL/GenBank/DDBJ whole genome shotgun (WGS) entry which is preliminary data.</text>
</comment>
<reference evidence="3" key="1">
    <citation type="journal article" date="2019" name="Int. J. Syst. Evol. Microbiol.">
        <title>The Global Catalogue of Microorganisms (GCM) 10K type strain sequencing project: providing services to taxonomists for standard genome sequencing and annotation.</title>
        <authorList>
            <consortium name="The Broad Institute Genomics Platform"/>
            <consortium name="The Broad Institute Genome Sequencing Center for Infectious Disease"/>
            <person name="Wu L."/>
            <person name="Ma J."/>
        </authorList>
    </citation>
    <scope>NUCLEOTIDE SEQUENCE [LARGE SCALE GENOMIC DNA]</scope>
    <source>
        <strain evidence="3">JCM 4087</strain>
    </source>
</reference>
<accession>A0ABW1EJK0</accession>
<sequence>MSASIGKFGWYELLTTDTDAAGKFYSSVVGWSTKDMPGPTGNYIIYEVDGVGMAGMMTIPAEAKGMPPNWTGYITVDDVDAYVKKIEAAGGKLCNGPMDVPGMLRFAVMSAPGGEAFIIFAPNPAMPSPTRPTPPTAGTIGWHELYTADLETAWKFYSDLFGWTIDNDMDMGPMGVYRIFNDGEKQIGGMMTKPPNVPMTFWGFYFHVDGINAAVERVKAGGGTVLMGPHQVPGGQWIIQGTDPQGANFSLVSNTE</sequence>
<dbReference type="InterPro" id="IPR029068">
    <property type="entry name" value="Glyas_Bleomycin-R_OHBP_Dase"/>
</dbReference>
<dbReference type="Pfam" id="PF00903">
    <property type="entry name" value="Glyoxalase"/>
    <property type="match status" value="2"/>
</dbReference>
<gene>
    <name evidence="2" type="ORF">ACFPT7_18425</name>
</gene>
<dbReference type="InterPro" id="IPR052164">
    <property type="entry name" value="Anthracycline_SecMetBiosynth"/>
</dbReference>
<dbReference type="SUPFAM" id="SSF54593">
    <property type="entry name" value="Glyoxalase/Bleomycin resistance protein/Dihydroxybiphenyl dioxygenase"/>
    <property type="match status" value="2"/>
</dbReference>
<dbReference type="PANTHER" id="PTHR33993:SF14">
    <property type="entry name" value="GB|AAF24581.1"/>
    <property type="match status" value="1"/>
</dbReference>
<dbReference type="InterPro" id="IPR004360">
    <property type="entry name" value="Glyas_Fos-R_dOase_dom"/>
</dbReference>
<dbReference type="Gene3D" id="3.10.180.10">
    <property type="entry name" value="2,3-Dihydroxybiphenyl 1,2-Dioxygenase, domain 1"/>
    <property type="match status" value="2"/>
</dbReference>
<dbReference type="RefSeq" id="WP_263342021.1">
    <property type="nucleotide sequence ID" value="NZ_JAGSYH010000009.1"/>
</dbReference>